<protein>
    <submittedName>
        <fullName evidence="2">Uncharacterized protein</fullName>
    </submittedName>
</protein>
<dbReference type="EMBL" id="JAUEDM010000007">
    <property type="protein sequence ID" value="KAK3313630.1"/>
    <property type="molecule type" value="Genomic_DNA"/>
</dbReference>
<dbReference type="Proteomes" id="UP001283341">
    <property type="component" value="Unassembled WGS sequence"/>
</dbReference>
<reference evidence="2" key="2">
    <citation type="submission" date="2023-06" db="EMBL/GenBank/DDBJ databases">
        <authorList>
            <consortium name="Lawrence Berkeley National Laboratory"/>
            <person name="Haridas S."/>
            <person name="Hensen N."/>
            <person name="Bonometti L."/>
            <person name="Westerberg I."/>
            <person name="Brannstrom I.O."/>
            <person name="Guillou S."/>
            <person name="Cros-Aarteil S."/>
            <person name="Calhoun S."/>
            <person name="Kuo A."/>
            <person name="Mondo S."/>
            <person name="Pangilinan J."/>
            <person name="Riley R."/>
            <person name="Labutti K."/>
            <person name="Andreopoulos B."/>
            <person name="Lipzen A."/>
            <person name="Chen C."/>
            <person name="Yanf M."/>
            <person name="Daum C."/>
            <person name="Ng V."/>
            <person name="Clum A."/>
            <person name="Steindorff A."/>
            <person name="Ohm R."/>
            <person name="Martin F."/>
            <person name="Silar P."/>
            <person name="Natvig D."/>
            <person name="Lalanne C."/>
            <person name="Gautier V."/>
            <person name="Ament-Velasquez S.L."/>
            <person name="Kruys A."/>
            <person name="Hutchinson M.I."/>
            <person name="Powell A.J."/>
            <person name="Barry K."/>
            <person name="Miller A.N."/>
            <person name="Grigoriev I.V."/>
            <person name="Debuchy R."/>
            <person name="Gladieux P."/>
            <person name="Thoren M.H."/>
            <person name="Johannesson H."/>
        </authorList>
    </citation>
    <scope>NUCLEOTIDE SEQUENCE</scope>
    <source>
        <strain evidence="2">CBS 118394</strain>
    </source>
</reference>
<name>A0AAE0HVF4_9PEZI</name>
<dbReference type="Gene3D" id="3.40.630.30">
    <property type="match status" value="1"/>
</dbReference>
<accession>A0AAE0HVF4</accession>
<evidence type="ECO:0000313" key="2">
    <source>
        <dbReference type="EMBL" id="KAK3313630.1"/>
    </source>
</evidence>
<gene>
    <name evidence="2" type="ORF">B0H66DRAFT_566658</name>
</gene>
<proteinExistence type="predicted"/>
<sequence length="102" mass="11336">MAAWRRMTVDDIPDLLRVADAVHPDLPESDYVFTERVQLFPDGCFMLSGRDKIYGYAISHLPSNACFLTLPAASSQQVLCRSTARGNSGSGSVSSHRRLMRF</sequence>
<evidence type="ECO:0000256" key="1">
    <source>
        <dbReference type="SAM" id="MobiDB-lite"/>
    </source>
</evidence>
<organism evidence="2 3">
    <name type="scientific">Apodospora peruviana</name>
    <dbReference type="NCBI Taxonomy" id="516989"/>
    <lineage>
        <taxon>Eukaryota</taxon>
        <taxon>Fungi</taxon>
        <taxon>Dikarya</taxon>
        <taxon>Ascomycota</taxon>
        <taxon>Pezizomycotina</taxon>
        <taxon>Sordariomycetes</taxon>
        <taxon>Sordariomycetidae</taxon>
        <taxon>Sordariales</taxon>
        <taxon>Lasiosphaeriaceae</taxon>
        <taxon>Apodospora</taxon>
    </lineage>
</organism>
<feature type="region of interest" description="Disordered" evidence="1">
    <location>
        <begin position="83"/>
        <end position="102"/>
    </location>
</feature>
<keyword evidence="3" id="KW-1185">Reference proteome</keyword>
<dbReference type="AlphaFoldDB" id="A0AAE0HVF4"/>
<evidence type="ECO:0000313" key="3">
    <source>
        <dbReference type="Proteomes" id="UP001283341"/>
    </source>
</evidence>
<comment type="caution">
    <text evidence="2">The sequence shown here is derived from an EMBL/GenBank/DDBJ whole genome shotgun (WGS) entry which is preliminary data.</text>
</comment>
<reference evidence="2" key="1">
    <citation type="journal article" date="2023" name="Mol. Phylogenet. Evol.">
        <title>Genome-scale phylogeny and comparative genomics of the fungal order Sordariales.</title>
        <authorList>
            <person name="Hensen N."/>
            <person name="Bonometti L."/>
            <person name="Westerberg I."/>
            <person name="Brannstrom I.O."/>
            <person name="Guillou S."/>
            <person name="Cros-Aarteil S."/>
            <person name="Calhoun S."/>
            <person name="Haridas S."/>
            <person name="Kuo A."/>
            <person name="Mondo S."/>
            <person name="Pangilinan J."/>
            <person name="Riley R."/>
            <person name="LaButti K."/>
            <person name="Andreopoulos B."/>
            <person name="Lipzen A."/>
            <person name="Chen C."/>
            <person name="Yan M."/>
            <person name="Daum C."/>
            <person name="Ng V."/>
            <person name="Clum A."/>
            <person name="Steindorff A."/>
            <person name="Ohm R.A."/>
            <person name="Martin F."/>
            <person name="Silar P."/>
            <person name="Natvig D.O."/>
            <person name="Lalanne C."/>
            <person name="Gautier V."/>
            <person name="Ament-Velasquez S.L."/>
            <person name="Kruys A."/>
            <person name="Hutchinson M.I."/>
            <person name="Powell A.J."/>
            <person name="Barry K."/>
            <person name="Miller A.N."/>
            <person name="Grigoriev I.V."/>
            <person name="Debuchy R."/>
            <person name="Gladieux P."/>
            <person name="Hiltunen Thoren M."/>
            <person name="Johannesson H."/>
        </authorList>
    </citation>
    <scope>NUCLEOTIDE SEQUENCE</scope>
    <source>
        <strain evidence="2">CBS 118394</strain>
    </source>
</reference>
<feature type="compositionally biased region" description="Polar residues" evidence="1">
    <location>
        <begin position="83"/>
        <end position="94"/>
    </location>
</feature>